<dbReference type="CDD" id="cd17557">
    <property type="entry name" value="REC_Rcp-like"/>
    <property type="match status" value="1"/>
</dbReference>
<dbReference type="InterPro" id="IPR052893">
    <property type="entry name" value="TCS_response_regulator"/>
</dbReference>
<dbReference type="AlphaFoldDB" id="A0A402BJN1"/>
<gene>
    <name evidence="3" type="ORF">KDA_70410</name>
</gene>
<feature type="domain" description="Response regulatory" evidence="2">
    <location>
        <begin position="8"/>
        <end position="138"/>
    </location>
</feature>
<dbReference type="GO" id="GO:0000160">
    <property type="term" value="P:phosphorelay signal transduction system"/>
    <property type="evidence" value="ECO:0007669"/>
    <property type="project" value="InterPro"/>
</dbReference>
<dbReference type="SMART" id="SM00448">
    <property type="entry name" value="REC"/>
    <property type="match status" value="1"/>
</dbReference>
<comment type="caution">
    <text evidence="3">The sequence shown here is derived from an EMBL/GenBank/DDBJ whole genome shotgun (WGS) entry which is preliminary data.</text>
</comment>
<accession>A0A402BJN1</accession>
<dbReference type="InterPro" id="IPR001789">
    <property type="entry name" value="Sig_transdc_resp-reg_receiver"/>
</dbReference>
<keyword evidence="4" id="KW-1185">Reference proteome</keyword>
<dbReference type="PANTHER" id="PTHR44520">
    <property type="entry name" value="RESPONSE REGULATOR RCP1-RELATED"/>
    <property type="match status" value="1"/>
</dbReference>
<dbReference type="EMBL" id="BIFT01000002">
    <property type="protein sequence ID" value="GCE31557.1"/>
    <property type="molecule type" value="Genomic_DNA"/>
</dbReference>
<organism evidence="3 4">
    <name type="scientific">Dictyobacter alpinus</name>
    <dbReference type="NCBI Taxonomy" id="2014873"/>
    <lineage>
        <taxon>Bacteria</taxon>
        <taxon>Bacillati</taxon>
        <taxon>Chloroflexota</taxon>
        <taxon>Ktedonobacteria</taxon>
        <taxon>Ktedonobacterales</taxon>
        <taxon>Dictyobacteraceae</taxon>
        <taxon>Dictyobacter</taxon>
    </lineage>
</organism>
<dbReference type="RefSeq" id="WP_218027633.1">
    <property type="nucleotide sequence ID" value="NZ_BIFT01000002.1"/>
</dbReference>
<proteinExistence type="predicted"/>
<evidence type="ECO:0000259" key="2">
    <source>
        <dbReference type="PROSITE" id="PS50110"/>
    </source>
</evidence>
<sequence length="166" mass="18767">MMNSNSIVILMADDDEDDILLTQKALQKGKLLNTLYSVSNGEELLDYLLHRGKYTNTDNTDAPLPGLILLDLNMPKKDGREALREIKNHPELRDIPIVVFTTSKAEEDIYRSYKLGVNSFITKPVTFDKLIEVMQALGKYWFEVVTLPDKSKKGTYGTTANDDSTH</sequence>
<evidence type="ECO:0000256" key="1">
    <source>
        <dbReference type="PROSITE-ProRule" id="PRU00169"/>
    </source>
</evidence>
<keyword evidence="1" id="KW-0597">Phosphoprotein</keyword>
<dbReference type="PANTHER" id="PTHR44520:SF2">
    <property type="entry name" value="RESPONSE REGULATOR RCP1"/>
    <property type="match status" value="1"/>
</dbReference>
<name>A0A402BJN1_9CHLR</name>
<feature type="modified residue" description="4-aspartylphosphate" evidence="1">
    <location>
        <position position="71"/>
    </location>
</feature>
<dbReference type="SUPFAM" id="SSF52172">
    <property type="entry name" value="CheY-like"/>
    <property type="match status" value="1"/>
</dbReference>
<dbReference type="Proteomes" id="UP000287171">
    <property type="component" value="Unassembled WGS sequence"/>
</dbReference>
<dbReference type="Pfam" id="PF00072">
    <property type="entry name" value="Response_reg"/>
    <property type="match status" value="1"/>
</dbReference>
<evidence type="ECO:0000313" key="4">
    <source>
        <dbReference type="Proteomes" id="UP000287171"/>
    </source>
</evidence>
<dbReference type="InterPro" id="IPR011006">
    <property type="entry name" value="CheY-like_superfamily"/>
</dbReference>
<protein>
    <submittedName>
        <fullName evidence="3">Response regulator</fullName>
    </submittedName>
</protein>
<dbReference type="Gene3D" id="3.40.50.2300">
    <property type="match status" value="1"/>
</dbReference>
<evidence type="ECO:0000313" key="3">
    <source>
        <dbReference type="EMBL" id="GCE31557.1"/>
    </source>
</evidence>
<dbReference type="PROSITE" id="PS50110">
    <property type="entry name" value="RESPONSE_REGULATORY"/>
    <property type="match status" value="1"/>
</dbReference>
<reference evidence="4" key="1">
    <citation type="submission" date="2018-12" db="EMBL/GenBank/DDBJ databases">
        <title>Tengunoibacter tsumagoiensis gen. nov., sp. nov., Dictyobacter kobayashii sp. nov., D. alpinus sp. nov., and D. joshuensis sp. nov. and description of Dictyobacteraceae fam. nov. within the order Ktedonobacterales isolated from Tengu-no-mugimeshi.</title>
        <authorList>
            <person name="Wang C.M."/>
            <person name="Zheng Y."/>
            <person name="Sakai Y."/>
            <person name="Toyoda A."/>
            <person name="Minakuchi Y."/>
            <person name="Abe K."/>
            <person name="Yokota A."/>
            <person name="Yabe S."/>
        </authorList>
    </citation>
    <scope>NUCLEOTIDE SEQUENCE [LARGE SCALE GENOMIC DNA]</scope>
    <source>
        <strain evidence="4">Uno16</strain>
    </source>
</reference>